<dbReference type="GeneID" id="89224425"/>
<sequence length="354" mass="38584">MLPTLSQLQAWDTEHLVDAAHYWSRTADLWEDVFLQMRNQSHTIVWDGAGGEALRARTGGDLVIVTAKADQLRQAAVIAREGAGTIGAAQRRVIYAVQDANDAGFNVGEDLSVADTRTSRTAAEQASRQAQAQAFAADIRQRATQLIGAEHEAGAKITAATAGIATTFPETPHDHKPHVQAVDHTWEQEPSPPQPPMSREQAAAGLKDVNKRIWEHNHIYKPFIESLPSSDPRRADFHVETQLLNAEKQQYLDVLPQQHPPTNVIGPGGVDLPGVPPGVISDTPAKSGQGWIYSITPNQPGIDPRVVSIRVMEPTAQYPHGYLNYLNIMGQEVDPFTGRTVSSSDPFAHIPVPN</sequence>
<reference evidence="2 3" key="1">
    <citation type="submission" date="2017-02" db="EMBL/GenBank/DDBJ databases">
        <title>Complete genome sequences of Mycobacterium kansasii strains isolated from rhesus macaques.</title>
        <authorList>
            <person name="Panda A."/>
            <person name="Nagaraj S."/>
            <person name="Zhao X."/>
            <person name="Tettelin H."/>
            <person name="Detolla L.J."/>
        </authorList>
    </citation>
    <scope>NUCLEOTIDE SEQUENCE [LARGE SCALE GENOMIC DNA]</scope>
    <source>
        <strain evidence="2 3">11-3469</strain>
    </source>
</reference>
<dbReference type="RefSeq" id="WP_023364656.1">
    <property type="nucleotide sequence ID" value="NZ_BLYZ01000001.1"/>
</dbReference>
<name>A0A1V3WCX1_MYCKA</name>
<dbReference type="Proteomes" id="UP000188532">
    <property type="component" value="Unassembled WGS sequence"/>
</dbReference>
<gene>
    <name evidence="2" type="ORF">BZL29_8089</name>
</gene>
<protein>
    <recommendedName>
        <fullName evidence="4">Transmembrane protein</fullName>
    </recommendedName>
</protein>
<accession>A0A1V3WCX1</accession>
<dbReference type="STRING" id="1768.B1T50_02050"/>
<dbReference type="AlphaFoldDB" id="A0A1V3WCX1"/>
<evidence type="ECO:0008006" key="4">
    <source>
        <dbReference type="Google" id="ProtNLM"/>
    </source>
</evidence>
<evidence type="ECO:0000313" key="2">
    <source>
        <dbReference type="EMBL" id="OOK64770.1"/>
    </source>
</evidence>
<organism evidence="2 3">
    <name type="scientific">Mycobacterium kansasii</name>
    <dbReference type="NCBI Taxonomy" id="1768"/>
    <lineage>
        <taxon>Bacteria</taxon>
        <taxon>Bacillati</taxon>
        <taxon>Actinomycetota</taxon>
        <taxon>Actinomycetes</taxon>
        <taxon>Mycobacteriales</taxon>
        <taxon>Mycobacteriaceae</taxon>
        <taxon>Mycobacterium</taxon>
    </lineage>
</organism>
<evidence type="ECO:0000313" key="3">
    <source>
        <dbReference type="Proteomes" id="UP000188532"/>
    </source>
</evidence>
<dbReference type="EMBL" id="MVBN01000012">
    <property type="protein sequence ID" value="OOK64770.1"/>
    <property type="molecule type" value="Genomic_DNA"/>
</dbReference>
<evidence type="ECO:0000256" key="1">
    <source>
        <dbReference type="SAM" id="MobiDB-lite"/>
    </source>
</evidence>
<proteinExistence type="predicted"/>
<feature type="region of interest" description="Disordered" evidence="1">
    <location>
        <begin position="183"/>
        <end position="203"/>
    </location>
</feature>
<comment type="caution">
    <text evidence="2">The sequence shown here is derived from an EMBL/GenBank/DDBJ whole genome shotgun (WGS) entry which is preliminary data.</text>
</comment>